<comment type="subcellular location">
    <subcellularLocation>
        <location evidence="1">Cytoplasm</location>
        <location evidence="1">Cytoskeleton</location>
    </subcellularLocation>
</comment>
<dbReference type="Gene3D" id="1.20.1270.60">
    <property type="entry name" value="Arfaptin homology (AH) domain/BAR domain"/>
    <property type="match status" value="1"/>
</dbReference>
<dbReference type="PANTHER" id="PTHR47174:SF3">
    <property type="entry name" value="BRIDGING INTEGRATOR 3"/>
    <property type="match status" value="1"/>
</dbReference>
<feature type="compositionally biased region" description="Low complexity" evidence="4">
    <location>
        <begin position="301"/>
        <end position="312"/>
    </location>
</feature>
<evidence type="ECO:0000256" key="4">
    <source>
        <dbReference type="SAM" id="MobiDB-lite"/>
    </source>
</evidence>
<dbReference type="AlphaFoldDB" id="A0A0D2X5G5"/>
<dbReference type="RefSeq" id="XP_004342957.1">
    <property type="nucleotide sequence ID" value="XM_004342907.2"/>
</dbReference>
<evidence type="ECO:0000256" key="2">
    <source>
        <dbReference type="ARBA" id="ARBA00022490"/>
    </source>
</evidence>
<organism evidence="6 7">
    <name type="scientific">Capsaspora owczarzaki (strain ATCC 30864)</name>
    <dbReference type="NCBI Taxonomy" id="595528"/>
    <lineage>
        <taxon>Eukaryota</taxon>
        <taxon>Filasterea</taxon>
        <taxon>Capsaspora</taxon>
    </lineage>
</organism>
<feature type="region of interest" description="Disordered" evidence="4">
    <location>
        <begin position="283"/>
        <end position="312"/>
    </location>
</feature>
<evidence type="ECO:0000313" key="7">
    <source>
        <dbReference type="Proteomes" id="UP000008743"/>
    </source>
</evidence>
<protein>
    <recommendedName>
        <fullName evidence="5">BAR domain-containing protein</fullName>
    </recommendedName>
</protein>
<dbReference type="InterPro" id="IPR046982">
    <property type="entry name" value="BIN3/RVS161-like"/>
</dbReference>
<evidence type="ECO:0000256" key="1">
    <source>
        <dbReference type="ARBA" id="ARBA00004245"/>
    </source>
</evidence>
<evidence type="ECO:0000256" key="3">
    <source>
        <dbReference type="ARBA" id="ARBA00023212"/>
    </source>
</evidence>
<keyword evidence="7" id="KW-1185">Reference proteome</keyword>
<dbReference type="GO" id="GO:0008289">
    <property type="term" value="F:lipid binding"/>
    <property type="evidence" value="ECO:0007669"/>
    <property type="project" value="TreeGrafter"/>
</dbReference>
<dbReference type="EMBL" id="KE346375">
    <property type="protein sequence ID" value="KJE97769.1"/>
    <property type="molecule type" value="Genomic_DNA"/>
</dbReference>
<dbReference type="FunCoup" id="A0A0D2X5G5">
    <property type="interactions" value="63"/>
</dbReference>
<dbReference type="GO" id="GO:0006897">
    <property type="term" value="P:endocytosis"/>
    <property type="evidence" value="ECO:0007669"/>
    <property type="project" value="InterPro"/>
</dbReference>
<dbReference type="PhylomeDB" id="A0A0D2X5G5"/>
<accession>A0A0D2X5G5</accession>
<dbReference type="GO" id="GO:0051666">
    <property type="term" value="P:actin cortical patch localization"/>
    <property type="evidence" value="ECO:0007669"/>
    <property type="project" value="InterPro"/>
</dbReference>
<dbReference type="Proteomes" id="UP000008743">
    <property type="component" value="Unassembled WGS sequence"/>
</dbReference>
<dbReference type="InterPro" id="IPR027267">
    <property type="entry name" value="AH/BAR_dom_sf"/>
</dbReference>
<dbReference type="GO" id="GO:0015629">
    <property type="term" value="C:actin cytoskeleton"/>
    <property type="evidence" value="ECO:0007669"/>
    <property type="project" value="TreeGrafter"/>
</dbReference>
<dbReference type="InterPro" id="IPR004148">
    <property type="entry name" value="BAR_dom"/>
</dbReference>
<name>A0A0D2X5G5_CAPO3</name>
<dbReference type="InParanoid" id="A0A0D2X5G5"/>
<evidence type="ECO:0000259" key="5">
    <source>
        <dbReference type="PROSITE" id="PS51021"/>
    </source>
</evidence>
<dbReference type="PROSITE" id="PS51021">
    <property type="entry name" value="BAR"/>
    <property type="match status" value="1"/>
</dbReference>
<gene>
    <name evidence="6" type="ORF">CAOG_007872</name>
</gene>
<dbReference type="OrthoDB" id="446293at2759"/>
<feature type="domain" description="BAR" evidence="5">
    <location>
        <begin position="1"/>
        <end position="242"/>
    </location>
</feature>
<dbReference type="STRING" id="595528.A0A0D2X5G5"/>
<keyword evidence="3" id="KW-0206">Cytoskeleton</keyword>
<proteinExistence type="predicted"/>
<dbReference type="eggNOG" id="KOG3771">
    <property type="taxonomic scope" value="Eukaryota"/>
</dbReference>
<feature type="region of interest" description="Disordered" evidence="4">
    <location>
        <begin position="134"/>
        <end position="155"/>
    </location>
</feature>
<keyword evidence="2" id="KW-0963">Cytoplasm</keyword>
<dbReference type="Pfam" id="PF03114">
    <property type="entry name" value="BAR"/>
    <property type="match status" value="1"/>
</dbReference>
<evidence type="ECO:0000313" key="6">
    <source>
        <dbReference type="EMBL" id="KJE97769.1"/>
    </source>
</evidence>
<sequence length="312" mass="34425">MFGSLRGRKKLVDDEHETNVKNYMRLQEVSENLQKSLKSFQDSMKAITQSHNRMAACVDEMFEPFEAQEVKQSAKLYAEACQALERTNHDLESEMRITLFEPMTLFMKIFPIVDELLKKRDQKLIELEKRREKLGKNSKSKDRGSSRAEQAERAVAEAEREYNELNDKLRAGLPGFCEARTSYFDACFEALVKIQLQCSKNCQQLVAGKMGGGFSKTQALSDAAYDQDIRAKLDSFLSLAIVSGSSKMPRSALGASSIASSQAAAALPASPVSAPIPAATAVASAADEMDEQAPAQDYVDEQASQPEAASEE</sequence>
<dbReference type="GO" id="GO:0005737">
    <property type="term" value="C:cytoplasm"/>
    <property type="evidence" value="ECO:0007669"/>
    <property type="project" value="InterPro"/>
</dbReference>
<reference evidence="7" key="1">
    <citation type="submission" date="2011-02" db="EMBL/GenBank/DDBJ databases">
        <title>The Genome Sequence of Capsaspora owczarzaki ATCC 30864.</title>
        <authorList>
            <person name="Russ C."/>
            <person name="Cuomo C."/>
            <person name="Burger G."/>
            <person name="Gray M.W."/>
            <person name="Holland P.W.H."/>
            <person name="King N."/>
            <person name="Lang F.B.F."/>
            <person name="Roger A.J."/>
            <person name="Ruiz-Trillo I."/>
            <person name="Young S.K."/>
            <person name="Zeng Q."/>
            <person name="Gargeya S."/>
            <person name="Alvarado L."/>
            <person name="Berlin A."/>
            <person name="Chapman S.B."/>
            <person name="Chen Z."/>
            <person name="Freedman E."/>
            <person name="Gellesch M."/>
            <person name="Goldberg J."/>
            <person name="Griggs A."/>
            <person name="Gujja S."/>
            <person name="Heilman E."/>
            <person name="Heiman D."/>
            <person name="Howarth C."/>
            <person name="Mehta T."/>
            <person name="Neiman D."/>
            <person name="Pearson M."/>
            <person name="Roberts A."/>
            <person name="Saif S."/>
            <person name="Shea T."/>
            <person name="Shenoy N."/>
            <person name="Sisk P."/>
            <person name="Stolte C."/>
            <person name="Sykes S."/>
            <person name="White J."/>
            <person name="Yandava C."/>
            <person name="Haas B."/>
            <person name="Nusbaum C."/>
            <person name="Birren B."/>
        </authorList>
    </citation>
    <scope>NUCLEOTIDE SEQUENCE</scope>
    <source>
        <strain evidence="7">ATCC 30864</strain>
    </source>
</reference>
<dbReference type="SUPFAM" id="SSF103657">
    <property type="entry name" value="BAR/IMD domain-like"/>
    <property type="match status" value="1"/>
</dbReference>
<dbReference type="PANTHER" id="PTHR47174">
    <property type="entry name" value="BRIDGING INTEGRATOR 3"/>
    <property type="match status" value="1"/>
</dbReference>
<dbReference type="SMART" id="SM00721">
    <property type="entry name" value="BAR"/>
    <property type="match status" value="1"/>
</dbReference>
<dbReference type="GO" id="GO:0097320">
    <property type="term" value="P:plasma membrane tubulation"/>
    <property type="evidence" value="ECO:0007669"/>
    <property type="project" value="TreeGrafter"/>
</dbReference>